<protein>
    <submittedName>
        <fullName evidence="2">Uncharacterized protein</fullName>
    </submittedName>
</protein>
<accession>A0A8T4H1N6</accession>
<dbReference type="AlphaFoldDB" id="A0A8T4H1N6"/>
<keyword evidence="3" id="KW-1185">Reference proteome</keyword>
<evidence type="ECO:0000256" key="1">
    <source>
        <dbReference type="SAM" id="Phobius"/>
    </source>
</evidence>
<name>A0A8T4H1N6_9EURY</name>
<dbReference type="EMBL" id="JAGGLC010000003">
    <property type="protein sequence ID" value="MBP1987228.1"/>
    <property type="molecule type" value="Genomic_DNA"/>
</dbReference>
<proteinExistence type="predicted"/>
<keyword evidence="1" id="KW-1133">Transmembrane helix</keyword>
<organism evidence="2 3">
    <name type="scientific">Halolamina salifodinae</name>
    <dbReference type="NCBI Taxonomy" id="1202767"/>
    <lineage>
        <taxon>Archaea</taxon>
        <taxon>Methanobacteriati</taxon>
        <taxon>Methanobacteriota</taxon>
        <taxon>Stenosarchaea group</taxon>
        <taxon>Halobacteria</taxon>
        <taxon>Halobacteriales</taxon>
        <taxon>Haloferacaceae</taxon>
    </lineage>
</organism>
<gene>
    <name evidence="2" type="ORF">J2753_001726</name>
</gene>
<reference evidence="2" key="1">
    <citation type="submission" date="2021-03" db="EMBL/GenBank/DDBJ databases">
        <title>Genomic Encyclopedia of Type Strains, Phase IV (KMG-IV): sequencing the most valuable type-strain genomes for metagenomic binning, comparative biology and taxonomic classification.</title>
        <authorList>
            <person name="Goeker M."/>
        </authorList>
    </citation>
    <scope>NUCLEOTIDE SEQUENCE</scope>
    <source>
        <strain evidence="2">DSM 26232</strain>
    </source>
</reference>
<keyword evidence="1" id="KW-0472">Membrane</keyword>
<dbReference type="Proteomes" id="UP000823736">
    <property type="component" value="Unassembled WGS sequence"/>
</dbReference>
<feature type="transmembrane region" description="Helical" evidence="1">
    <location>
        <begin position="113"/>
        <end position="135"/>
    </location>
</feature>
<evidence type="ECO:0000313" key="2">
    <source>
        <dbReference type="EMBL" id="MBP1987228.1"/>
    </source>
</evidence>
<sequence length="145" mass="14968">MVTATPGDLAMQETVSGLSPAGYVLLAIFGLALGWSFARLAAGADEPREFFAPPTVVDRLAVSLGDRFGTRILGEEPTDDDFERVVKNGLAAAGFAGALGLLALMAAPAHKLLAAAACIVVVLLELGEVLVAYGVSDKPILFTEP</sequence>
<dbReference type="RefSeq" id="WP_321168797.1">
    <property type="nucleotide sequence ID" value="NZ_JAGGLC010000003.1"/>
</dbReference>
<comment type="caution">
    <text evidence="2">The sequence shown here is derived from an EMBL/GenBank/DDBJ whole genome shotgun (WGS) entry which is preliminary data.</text>
</comment>
<feature type="transmembrane region" description="Helical" evidence="1">
    <location>
        <begin position="20"/>
        <end position="38"/>
    </location>
</feature>
<evidence type="ECO:0000313" key="3">
    <source>
        <dbReference type="Proteomes" id="UP000823736"/>
    </source>
</evidence>
<keyword evidence="1" id="KW-0812">Transmembrane</keyword>
<feature type="transmembrane region" description="Helical" evidence="1">
    <location>
        <begin position="89"/>
        <end position="107"/>
    </location>
</feature>